<dbReference type="InterPro" id="IPR036291">
    <property type="entry name" value="NAD(P)-bd_dom_sf"/>
</dbReference>
<feature type="non-terminal residue" evidence="3">
    <location>
        <position position="543"/>
    </location>
</feature>
<gene>
    <name evidence="3" type="ORF">D910_11347</name>
</gene>
<reference evidence="3 4" key="1">
    <citation type="journal article" date="2013" name="Genome Biol.">
        <title>Draft genome of the mountain pine beetle, Dendroctonus ponderosae Hopkins, a major forest pest.</title>
        <authorList>
            <person name="Keeling C.I."/>
            <person name="Yuen M.M."/>
            <person name="Liao N.Y."/>
            <person name="Docking T.R."/>
            <person name="Chan S.K."/>
            <person name="Taylor G.A."/>
            <person name="Palmquist D.L."/>
            <person name="Jackman S.D."/>
            <person name="Nguyen A."/>
            <person name="Li M."/>
            <person name="Henderson H."/>
            <person name="Janes J.K."/>
            <person name="Zhao Y."/>
            <person name="Pandoh P."/>
            <person name="Moore R."/>
            <person name="Sperling F.A."/>
            <person name="Huber D.P."/>
            <person name="Birol I."/>
            <person name="Jones S.J."/>
            <person name="Bohlmann J."/>
        </authorList>
    </citation>
    <scope>NUCLEOTIDE SEQUENCE</scope>
</reference>
<proteinExistence type="predicted"/>
<evidence type="ECO:0000256" key="2">
    <source>
        <dbReference type="SAM" id="SignalP"/>
    </source>
</evidence>
<evidence type="ECO:0000313" key="4">
    <source>
        <dbReference type="Proteomes" id="UP000030742"/>
    </source>
</evidence>
<dbReference type="Pfam" id="PF00106">
    <property type="entry name" value="adh_short"/>
    <property type="match status" value="2"/>
</dbReference>
<sequence length="543" mass="61039">MVWFAVICILITIKLFNCLLIARCKSKVCLVGKTALITGGNSGLGHQLAKELACRGCSVIIADKVDARRTVEDLIKETHNPKISHRIVDFGSFASVQKFAENLKNDIDQLDILCNNAGTGILTNDLTEDGVQSMMQINYFSHFLLTHLLLDLLLKSTQGRIVHTSSMAAYLEDLSEENLSFRTYSYKTPLCLAAYGNSKLALAIMSKILSEKLRDTRITSNCLHPGIVKTKIYGCTFSNKIVTGYLLWVWAMLFGKNIEEGVQTMLNLACADELETISGEFFMECRSVLQPSKVYDKKFCTAIWNLSEKYVNLQESEKIEAVINRSIGYQTALQLASKMWTILIADKYELEDTKHEIITRTANCKIFTYYLDLGCFSSVRTFANSIKKEHKKIDVLINNAGIFKALEETTVDNLNPIWQINHLGPFLLTVLLADLLKRAAPSRVIFMASSGAFFHTLDRNTIPDLRSRDASNILEPARTYYNSKLYNMIVCKELSQKMGKHNVTSNCLHPGMTNSGLLLNGFNLQCFRPIAHKLVSLFTQVKI</sequence>
<protein>
    <submittedName>
        <fullName evidence="3">Uncharacterized protein</fullName>
    </submittedName>
</protein>
<dbReference type="STRING" id="77166.U4UJ21"/>
<dbReference type="PRINTS" id="PR00081">
    <property type="entry name" value="GDHRDH"/>
</dbReference>
<dbReference type="AlphaFoldDB" id="U4UJ21"/>
<dbReference type="EMBL" id="KB632378">
    <property type="protein sequence ID" value="ERL94064.1"/>
    <property type="molecule type" value="Genomic_DNA"/>
</dbReference>
<name>U4UJ21_DENPD</name>
<feature type="chain" id="PRO_5004656643" evidence="2">
    <location>
        <begin position="19"/>
        <end position="543"/>
    </location>
</feature>
<organism evidence="3 4">
    <name type="scientific">Dendroctonus ponderosae</name>
    <name type="common">Mountain pine beetle</name>
    <dbReference type="NCBI Taxonomy" id="77166"/>
    <lineage>
        <taxon>Eukaryota</taxon>
        <taxon>Metazoa</taxon>
        <taxon>Ecdysozoa</taxon>
        <taxon>Arthropoda</taxon>
        <taxon>Hexapoda</taxon>
        <taxon>Insecta</taxon>
        <taxon>Pterygota</taxon>
        <taxon>Neoptera</taxon>
        <taxon>Endopterygota</taxon>
        <taxon>Coleoptera</taxon>
        <taxon>Polyphaga</taxon>
        <taxon>Cucujiformia</taxon>
        <taxon>Curculionidae</taxon>
        <taxon>Scolytinae</taxon>
        <taxon>Dendroctonus</taxon>
    </lineage>
</organism>
<dbReference type="SUPFAM" id="SSF51735">
    <property type="entry name" value="NAD(P)-binding Rossmann-fold domains"/>
    <property type="match status" value="2"/>
</dbReference>
<dbReference type="PANTHER" id="PTHR43157">
    <property type="entry name" value="PHOSPHATIDYLINOSITOL-GLYCAN BIOSYNTHESIS CLASS F PROTEIN-RELATED"/>
    <property type="match status" value="1"/>
</dbReference>
<keyword evidence="1" id="KW-0560">Oxidoreductase</keyword>
<dbReference type="OrthoDB" id="191139at2759"/>
<evidence type="ECO:0000256" key="1">
    <source>
        <dbReference type="ARBA" id="ARBA00023002"/>
    </source>
</evidence>
<evidence type="ECO:0000313" key="3">
    <source>
        <dbReference type="EMBL" id="ERL94064.1"/>
    </source>
</evidence>
<dbReference type="PANTHER" id="PTHR43157:SF31">
    <property type="entry name" value="PHOSPHATIDYLINOSITOL-GLYCAN BIOSYNTHESIS CLASS F PROTEIN"/>
    <property type="match status" value="1"/>
</dbReference>
<dbReference type="GO" id="GO:0016491">
    <property type="term" value="F:oxidoreductase activity"/>
    <property type="evidence" value="ECO:0007669"/>
    <property type="project" value="UniProtKB-KW"/>
</dbReference>
<dbReference type="InterPro" id="IPR002347">
    <property type="entry name" value="SDR_fam"/>
</dbReference>
<accession>U4UJ21</accession>
<dbReference type="Gene3D" id="3.40.50.720">
    <property type="entry name" value="NAD(P)-binding Rossmann-like Domain"/>
    <property type="match status" value="2"/>
</dbReference>
<keyword evidence="2" id="KW-0732">Signal</keyword>
<dbReference type="Proteomes" id="UP000030742">
    <property type="component" value="Unassembled WGS sequence"/>
</dbReference>
<feature type="signal peptide" evidence="2">
    <location>
        <begin position="1"/>
        <end position="18"/>
    </location>
</feature>